<organism evidence="2">
    <name type="scientific">Rhizophora mucronata</name>
    <name type="common">Asiatic mangrove</name>
    <dbReference type="NCBI Taxonomy" id="61149"/>
    <lineage>
        <taxon>Eukaryota</taxon>
        <taxon>Viridiplantae</taxon>
        <taxon>Streptophyta</taxon>
        <taxon>Embryophyta</taxon>
        <taxon>Tracheophyta</taxon>
        <taxon>Spermatophyta</taxon>
        <taxon>Magnoliopsida</taxon>
        <taxon>eudicotyledons</taxon>
        <taxon>Gunneridae</taxon>
        <taxon>Pentapetalae</taxon>
        <taxon>rosids</taxon>
        <taxon>fabids</taxon>
        <taxon>Malpighiales</taxon>
        <taxon>Rhizophoraceae</taxon>
        <taxon>Rhizophora</taxon>
    </lineage>
</organism>
<accession>A0A2P2R0U2</accession>
<evidence type="ECO:0000256" key="1">
    <source>
        <dbReference type="SAM" id="Phobius"/>
    </source>
</evidence>
<sequence length="41" mass="4990">MSTRHRLLFSWLWCNANCFGFCFSLLFFCHMLCLVRNMNIL</sequence>
<reference evidence="2" key="1">
    <citation type="submission" date="2018-02" db="EMBL/GenBank/DDBJ databases">
        <title>Rhizophora mucronata_Transcriptome.</title>
        <authorList>
            <person name="Meera S.P."/>
            <person name="Sreeshan A."/>
            <person name="Augustine A."/>
        </authorList>
    </citation>
    <scope>NUCLEOTIDE SEQUENCE</scope>
    <source>
        <tissue evidence="2">Leaf</tissue>
    </source>
</reference>
<evidence type="ECO:0000313" key="2">
    <source>
        <dbReference type="EMBL" id="MBX72843.1"/>
    </source>
</evidence>
<keyword evidence="1" id="KW-0812">Transmembrane</keyword>
<dbReference type="EMBL" id="GGEC01092359">
    <property type="protein sequence ID" value="MBX72843.1"/>
    <property type="molecule type" value="Transcribed_RNA"/>
</dbReference>
<keyword evidence="1" id="KW-1133">Transmembrane helix</keyword>
<keyword evidence="1" id="KW-0472">Membrane</keyword>
<dbReference type="AlphaFoldDB" id="A0A2P2R0U2"/>
<feature type="transmembrane region" description="Helical" evidence="1">
    <location>
        <begin position="12"/>
        <end position="35"/>
    </location>
</feature>
<name>A0A2P2R0U2_RHIMU</name>
<proteinExistence type="predicted"/>
<protein>
    <submittedName>
        <fullName evidence="2">Uncharacterized protein</fullName>
    </submittedName>
</protein>